<name>A0A6N8I584_9FIRM</name>
<keyword evidence="5" id="KW-1185">Reference proteome</keyword>
<proteinExistence type="predicted"/>
<evidence type="ECO:0000256" key="1">
    <source>
        <dbReference type="ARBA" id="ARBA00022741"/>
    </source>
</evidence>
<dbReference type="AlphaFoldDB" id="A0A6N8I584"/>
<evidence type="ECO:0000259" key="3">
    <source>
        <dbReference type="Pfam" id="PF13614"/>
    </source>
</evidence>
<dbReference type="PANTHER" id="PTHR43384:SF6">
    <property type="entry name" value="SEPTUM SITE-DETERMINING PROTEIN MIND HOMOLOG, CHLOROPLASTIC"/>
    <property type="match status" value="1"/>
</dbReference>
<dbReference type="EMBL" id="VWXL01000111">
    <property type="protein sequence ID" value="MVB13139.1"/>
    <property type="molecule type" value="Genomic_DNA"/>
</dbReference>
<dbReference type="SUPFAM" id="SSF52540">
    <property type="entry name" value="P-loop containing nucleoside triphosphate hydrolases"/>
    <property type="match status" value="1"/>
</dbReference>
<dbReference type="PANTHER" id="PTHR43384">
    <property type="entry name" value="SEPTUM SITE-DETERMINING PROTEIN MIND HOMOLOG, CHLOROPLASTIC-RELATED"/>
    <property type="match status" value="1"/>
</dbReference>
<accession>A0A6N8I584</accession>
<evidence type="ECO:0000256" key="2">
    <source>
        <dbReference type="ARBA" id="ARBA00022840"/>
    </source>
</evidence>
<organism evidence="4 5">
    <name type="scientific">Caproicibacter fermentans</name>
    <dbReference type="NCBI Taxonomy" id="2576756"/>
    <lineage>
        <taxon>Bacteria</taxon>
        <taxon>Bacillati</taxon>
        <taxon>Bacillota</taxon>
        <taxon>Clostridia</taxon>
        <taxon>Eubacteriales</taxon>
        <taxon>Acutalibacteraceae</taxon>
        <taxon>Caproicibacter</taxon>
    </lineage>
</organism>
<dbReference type="InterPro" id="IPR027417">
    <property type="entry name" value="P-loop_NTPase"/>
</dbReference>
<dbReference type="GO" id="GO:0009898">
    <property type="term" value="C:cytoplasmic side of plasma membrane"/>
    <property type="evidence" value="ECO:0007669"/>
    <property type="project" value="TreeGrafter"/>
</dbReference>
<dbReference type="Proteomes" id="UP000469440">
    <property type="component" value="Unassembled WGS sequence"/>
</dbReference>
<reference evidence="4 5" key="1">
    <citation type="submission" date="2019-09" db="EMBL/GenBank/DDBJ databases">
        <title>Genome sequence of Clostridium sp. EA1.</title>
        <authorList>
            <person name="Poehlein A."/>
            <person name="Bengelsdorf F.R."/>
            <person name="Daniel R."/>
        </authorList>
    </citation>
    <scope>NUCLEOTIDE SEQUENCE [LARGE SCALE GENOMIC DNA]</scope>
    <source>
        <strain evidence="4 5">EA1</strain>
    </source>
</reference>
<keyword evidence="1" id="KW-0547">Nucleotide-binding</keyword>
<dbReference type="OrthoDB" id="1705293at2"/>
<evidence type="ECO:0000313" key="5">
    <source>
        <dbReference type="Proteomes" id="UP000469440"/>
    </source>
</evidence>
<dbReference type="GO" id="GO:0051782">
    <property type="term" value="P:negative regulation of cell division"/>
    <property type="evidence" value="ECO:0007669"/>
    <property type="project" value="TreeGrafter"/>
</dbReference>
<sequence length="271" mass="29922">MLNFKKGGLFSRKENIEPPEIEPENIAQVLAVWGSPGCGKTTVAVKLAKYLADRKKNVVLLLCDCTTPMLPCICPSGELEGDHSLRSILAANSITESLVKNNCNTHKRMSHLAVIGLQKGENENCYPPVNEKLLRELMGVLRDMDSHIIIDCGSAIYFDELSTISILESDAVLRLINCDLKSVSYLSSQQEYLRMAGFDSEKLYKAVSNVKSNEASQNMEQVLGSAVFTLPHSPELEAQVLAGNLFADLSLKDSRGFRKEIQKISREVFGV</sequence>
<dbReference type="GO" id="GO:0016887">
    <property type="term" value="F:ATP hydrolysis activity"/>
    <property type="evidence" value="ECO:0007669"/>
    <property type="project" value="TreeGrafter"/>
</dbReference>
<dbReference type="InterPro" id="IPR025669">
    <property type="entry name" value="AAA_dom"/>
</dbReference>
<dbReference type="InterPro" id="IPR050625">
    <property type="entry name" value="ParA/MinD_ATPase"/>
</dbReference>
<dbReference type="GO" id="GO:0005524">
    <property type="term" value="F:ATP binding"/>
    <property type="evidence" value="ECO:0007669"/>
    <property type="project" value="UniProtKB-KW"/>
</dbReference>
<dbReference type="Pfam" id="PF13614">
    <property type="entry name" value="AAA_31"/>
    <property type="match status" value="1"/>
</dbReference>
<keyword evidence="2" id="KW-0067">ATP-binding</keyword>
<comment type="caution">
    <text evidence="4">The sequence shown here is derived from an EMBL/GenBank/DDBJ whole genome shotgun (WGS) entry which is preliminary data.</text>
</comment>
<gene>
    <name evidence="4" type="ORF">CAFE_38950</name>
</gene>
<feature type="domain" description="AAA" evidence="3">
    <location>
        <begin position="37"/>
        <end position="184"/>
    </location>
</feature>
<dbReference type="Gene3D" id="3.40.50.300">
    <property type="entry name" value="P-loop containing nucleotide triphosphate hydrolases"/>
    <property type="match status" value="1"/>
</dbReference>
<dbReference type="RefSeq" id="WP_156991527.1">
    <property type="nucleotide sequence ID" value="NZ_VWXL01000111.1"/>
</dbReference>
<protein>
    <recommendedName>
        <fullName evidence="3">AAA domain-containing protein</fullName>
    </recommendedName>
</protein>
<dbReference type="GO" id="GO:0005829">
    <property type="term" value="C:cytosol"/>
    <property type="evidence" value="ECO:0007669"/>
    <property type="project" value="TreeGrafter"/>
</dbReference>
<evidence type="ECO:0000313" key="4">
    <source>
        <dbReference type="EMBL" id="MVB13139.1"/>
    </source>
</evidence>